<dbReference type="RefSeq" id="WP_211346944.1">
    <property type="nucleotide sequence ID" value="NZ_RBXO01000001.1"/>
</dbReference>
<evidence type="ECO:0008006" key="3">
    <source>
        <dbReference type="Google" id="ProtNLM"/>
    </source>
</evidence>
<dbReference type="AlphaFoldDB" id="A0A495VUH0"/>
<dbReference type="Proteomes" id="UP000282084">
    <property type="component" value="Unassembled WGS sequence"/>
</dbReference>
<name>A0A495VUH0_9PSEU</name>
<organism evidence="1 2">
    <name type="scientific">Saccharothrix australiensis</name>
    <dbReference type="NCBI Taxonomy" id="2072"/>
    <lineage>
        <taxon>Bacteria</taxon>
        <taxon>Bacillati</taxon>
        <taxon>Actinomycetota</taxon>
        <taxon>Actinomycetes</taxon>
        <taxon>Pseudonocardiales</taxon>
        <taxon>Pseudonocardiaceae</taxon>
        <taxon>Saccharothrix</taxon>
    </lineage>
</organism>
<proteinExistence type="predicted"/>
<reference evidence="1 2" key="1">
    <citation type="submission" date="2018-10" db="EMBL/GenBank/DDBJ databases">
        <title>Sequencing the genomes of 1000 actinobacteria strains.</title>
        <authorList>
            <person name="Klenk H.-P."/>
        </authorList>
    </citation>
    <scope>NUCLEOTIDE SEQUENCE [LARGE SCALE GENOMIC DNA]</scope>
    <source>
        <strain evidence="1 2">DSM 43800</strain>
    </source>
</reference>
<gene>
    <name evidence="1" type="ORF">C8E97_1598</name>
</gene>
<protein>
    <recommendedName>
        <fullName evidence="3">HEAT repeat protein</fullName>
    </recommendedName>
</protein>
<comment type="caution">
    <text evidence="1">The sequence shown here is derived from an EMBL/GenBank/DDBJ whole genome shotgun (WGS) entry which is preliminary data.</text>
</comment>
<evidence type="ECO:0000313" key="2">
    <source>
        <dbReference type="Proteomes" id="UP000282084"/>
    </source>
</evidence>
<sequence length="239" mass="25582">MIRELLFEDLDGAFRADPETVIDAAAADHRYLDRAPALHALLADAATGRYHRFLAVQALASWGHAPVYPVVAATAEAGRRSPWLGMLTDGAGRDRTFPELAVAVAEGRRFTAGSGAEDARIAALAALIGLGDELFFDWQLAYAADEPAVAGALAAVVERGAERTDEPDFDRVRQLAGLCAVLARHDRPRAVELAERLLRADSRLTVRTHLASVVPFRATAASFPTVPVPLLAPAVVFRA</sequence>
<keyword evidence="2" id="KW-1185">Reference proteome</keyword>
<evidence type="ECO:0000313" key="1">
    <source>
        <dbReference type="EMBL" id="RKT53051.1"/>
    </source>
</evidence>
<dbReference type="EMBL" id="RBXO01000001">
    <property type="protein sequence ID" value="RKT53051.1"/>
    <property type="molecule type" value="Genomic_DNA"/>
</dbReference>
<accession>A0A495VUH0</accession>